<dbReference type="InterPro" id="IPR001680">
    <property type="entry name" value="WD40_rpt"/>
</dbReference>
<dbReference type="PRINTS" id="PR00319">
    <property type="entry name" value="GPROTEINB"/>
</dbReference>
<organism evidence="17 18">
    <name type="scientific">Hevea brasiliensis</name>
    <name type="common">Para rubber tree</name>
    <name type="synonym">Siphonia brasiliensis</name>
    <dbReference type="NCBI Taxonomy" id="3981"/>
    <lineage>
        <taxon>Eukaryota</taxon>
        <taxon>Viridiplantae</taxon>
        <taxon>Streptophyta</taxon>
        <taxon>Embryophyta</taxon>
        <taxon>Tracheophyta</taxon>
        <taxon>Spermatophyta</taxon>
        <taxon>Magnoliopsida</taxon>
        <taxon>eudicotyledons</taxon>
        <taxon>Gunneridae</taxon>
        <taxon>Pentapetalae</taxon>
        <taxon>rosids</taxon>
        <taxon>fabids</taxon>
        <taxon>Malpighiales</taxon>
        <taxon>Euphorbiaceae</taxon>
        <taxon>Crotonoideae</taxon>
        <taxon>Micrandreae</taxon>
        <taxon>Hevea</taxon>
    </lineage>
</organism>
<dbReference type="FunFam" id="1.25.40.330:FF:000001">
    <property type="entry name" value="Adenylyl cyclase-associated protein"/>
    <property type="match status" value="1"/>
</dbReference>
<keyword evidence="5 12" id="KW-0853">WD repeat</keyword>
<dbReference type="Pfam" id="PF00332">
    <property type="entry name" value="Glyco_hydro_17"/>
    <property type="match status" value="2"/>
</dbReference>
<dbReference type="Pfam" id="PF25391">
    <property type="entry name" value="WD40_Gbeta"/>
    <property type="match status" value="1"/>
</dbReference>
<dbReference type="InterPro" id="IPR000490">
    <property type="entry name" value="Glyco_hydro_17"/>
</dbReference>
<comment type="catalytic activity">
    <reaction evidence="1">
        <text>Hydrolysis of (1-&gt;3)-beta-D-glucosidic linkages in (1-&gt;3)-beta-D-glucans.</text>
        <dbReference type="EC" id="3.2.1.39"/>
    </reaction>
</comment>
<dbReference type="InterPro" id="IPR017901">
    <property type="entry name" value="C-CAP_CF_C-like"/>
</dbReference>
<dbReference type="PANTHER" id="PTHR10652:SF0">
    <property type="entry name" value="ADENYLYL CYCLASE-ASSOCIATED PROTEIN"/>
    <property type="match status" value="1"/>
</dbReference>
<dbReference type="InterPro" id="IPR013992">
    <property type="entry name" value="Adenylate_cyclase-assoc_CAP_N"/>
</dbReference>
<evidence type="ECO:0000259" key="16">
    <source>
        <dbReference type="PROSITE" id="PS51329"/>
    </source>
</evidence>
<dbReference type="PROSITE" id="PS50294">
    <property type="entry name" value="WD_REPEATS_REGION"/>
    <property type="match status" value="2"/>
</dbReference>
<dbReference type="SUPFAM" id="SSF50978">
    <property type="entry name" value="WD40 repeat-like"/>
    <property type="match status" value="1"/>
</dbReference>
<evidence type="ECO:0000313" key="18">
    <source>
        <dbReference type="Proteomes" id="UP000467840"/>
    </source>
</evidence>
<comment type="caution">
    <text evidence="17">The sequence shown here is derived from an EMBL/GenBank/DDBJ whole genome shotgun (WGS) entry which is preliminary data.</text>
</comment>
<dbReference type="SMART" id="SM00320">
    <property type="entry name" value="WD40"/>
    <property type="match status" value="3"/>
</dbReference>
<dbReference type="PROSITE" id="PS51329">
    <property type="entry name" value="C_CAP_COFACTOR_C"/>
    <property type="match status" value="1"/>
</dbReference>
<evidence type="ECO:0000256" key="8">
    <source>
        <dbReference type="ARBA" id="ARBA00022801"/>
    </source>
</evidence>
<keyword evidence="9" id="KW-1015">Disulfide bond</keyword>
<dbReference type="PROSITE" id="PS50082">
    <property type="entry name" value="WD_REPEATS_2"/>
    <property type="match status" value="2"/>
</dbReference>
<dbReference type="InterPro" id="IPR001837">
    <property type="entry name" value="Adenylate_cyclase-assoc_CAP"/>
</dbReference>
<evidence type="ECO:0000256" key="5">
    <source>
        <dbReference type="ARBA" id="ARBA00022574"/>
    </source>
</evidence>
<dbReference type="SMART" id="SM00673">
    <property type="entry name" value="CARP"/>
    <property type="match status" value="2"/>
</dbReference>
<dbReference type="InterPro" id="IPR036222">
    <property type="entry name" value="CAP_N_sf"/>
</dbReference>
<evidence type="ECO:0000256" key="2">
    <source>
        <dbReference type="ARBA" id="ARBA00007659"/>
    </source>
</evidence>
<dbReference type="FunFam" id="2.160.20.70:FF:000006">
    <property type="entry name" value="Adenylyl cyclase-associated protein"/>
    <property type="match status" value="1"/>
</dbReference>
<dbReference type="InterPro" id="IPR053950">
    <property type="entry name" value="CAP_N"/>
</dbReference>
<dbReference type="Gene3D" id="2.130.10.10">
    <property type="entry name" value="YVTN repeat-like/Quinoprotein amine dehydrogenase"/>
    <property type="match status" value="1"/>
</dbReference>
<evidence type="ECO:0000256" key="13">
    <source>
        <dbReference type="RuleBase" id="RU000647"/>
    </source>
</evidence>
<dbReference type="InterPro" id="IPR015943">
    <property type="entry name" value="WD40/YVTN_repeat-like_dom_sf"/>
</dbReference>
<dbReference type="InterPro" id="IPR018106">
    <property type="entry name" value="CAP_CS_N"/>
</dbReference>
<evidence type="ECO:0000256" key="14">
    <source>
        <dbReference type="RuleBase" id="RU004335"/>
    </source>
</evidence>
<feature type="repeat" description="WD" evidence="12">
    <location>
        <begin position="1012"/>
        <end position="1054"/>
    </location>
</feature>
<dbReference type="Proteomes" id="UP000467840">
    <property type="component" value="Chromosome 9"/>
</dbReference>
<accession>A0A6A6M0S2</accession>
<keyword evidence="18" id="KW-1185">Reference proteome</keyword>
<dbReference type="SMART" id="SM00768">
    <property type="entry name" value="X8"/>
    <property type="match status" value="1"/>
</dbReference>
<dbReference type="Pfam" id="PF21938">
    <property type="entry name" value="CAP_N"/>
    <property type="match status" value="1"/>
</dbReference>
<dbReference type="InterPro" id="IPR013912">
    <property type="entry name" value="Adenylate_cyclase-assoc_CAP_C"/>
</dbReference>
<dbReference type="Pfam" id="PF07983">
    <property type="entry name" value="X8"/>
    <property type="match status" value="1"/>
</dbReference>
<evidence type="ECO:0000256" key="1">
    <source>
        <dbReference type="ARBA" id="ARBA00000382"/>
    </source>
</evidence>
<evidence type="ECO:0000256" key="12">
    <source>
        <dbReference type="PROSITE-ProRule" id="PRU00221"/>
    </source>
</evidence>
<dbReference type="InterPro" id="IPR016346">
    <property type="entry name" value="G-protein_beta_1-5"/>
</dbReference>
<evidence type="ECO:0000256" key="3">
    <source>
        <dbReference type="ARBA" id="ARBA00008773"/>
    </source>
</evidence>
<keyword evidence="10" id="KW-0807">Transducer</keyword>
<comment type="similarity">
    <text evidence="2 13">Belongs to the CAP family.</text>
</comment>
<dbReference type="PANTHER" id="PTHR10652">
    <property type="entry name" value="ADENYLYL CYCLASE-ASSOCIATED PROTEIN"/>
    <property type="match status" value="1"/>
</dbReference>
<dbReference type="InterPro" id="IPR036223">
    <property type="entry name" value="CAP_C_sf"/>
</dbReference>
<feature type="region of interest" description="Disordered" evidence="15">
    <location>
        <begin position="216"/>
        <end position="253"/>
    </location>
</feature>
<dbReference type="Pfam" id="PF08603">
    <property type="entry name" value="CAP_C"/>
    <property type="match status" value="1"/>
</dbReference>
<dbReference type="Gene3D" id="2.160.20.70">
    <property type="match status" value="1"/>
</dbReference>
<keyword evidence="11" id="KW-0326">Glycosidase</keyword>
<evidence type="ECO:0000256" key="7">
    <source>
        <dbReference type="ARBA" id="ARBA00022737"/>
    </source>
</evidence>
<dbReference type="InterPro" id="IPR012946">
    <property type="entry name" value="X8"/>
</dbReference>
<keyword evidence="8" id="KW-0378">Hydrolase</keyword>
<dbReference type="SUPFAM" id="SSF51445">
    <property type="entry name" value="(Trans)glycosidases"/>
    <property type="match status" value="1"/>
</dbReference>
<keyword evidence="6" id="KW-0732">Signal</keyword>
<evidence type="ECO:0000313" key="17">
    <source>
        <dbReference type="EMBL" id="KAF2305916.1"/>
    </source>
</evidence>
<proteinExistence type="inferred from homology"/>
<dbReference type="InterPro" id="IPR017853">
    <property type="entry name" value="GH"/>
</dbReference>
<evidence type="ECO:0000256" key="9">
    <source>
        <dbReference type="ARBA" id="ARBA00023157"/>
    </source>
</evidence>
<dbReference type="EMBL" id="JAAGAX010000008">
    <property type="protein sequence ID" value="KAF2305916.1"/>
    <property type="molecule type" value="Genomic_DNA"/>
</dbReference>
<feature type="compositionally biased region" description="Low complexity" evidence="15">
    <location>
        <begin position="236"/>
        <end position="248"/>
    </location>
</feature>
<evidence type="ECO:0000256" key="4">
    <source>
        <dbReference type="ARBA" id="ARBA00009768"/>
    </source>
</evidence>
<dbReference type="SUPFAM" id="SSF69340">
    <property type="entry name" value="C-terminal domain of adenylylcyclase associated protein"/>
    <property type="match status" value="1"/>
</dbReference>
<dbReference type="Gene3D" id="1.25.40.330">
    <property type="entry name" value="Adenylate cyclase-associated CAP, N-terminal domain"/>
    <property type="match status" value="1"/>
</dbReference>
<dbReference type="Pfam" id="PF01213">
    <property type="entry name" value="CAP_N-CM"/>
    <property type="match status" value="1"/>
</dbReference>
<evidence type="ECO:0000256" key="15">
    <source>
        <dbReference type="SAM" id="MobiDB-lite"/>
    </source>
</evidence>
<protein>
    <recommendedName>
        <fullName evidence="13">Adenylyl cyclase-associated protein</fullName>
    </recommendedName>
</protein>
<evidence type="ECO:0000256" key="6">
    <source>
        <dbReference type="ARBA" id="ARBA00022729"/>
    </source>
</evidence>
<keyword evidence="7" id="KW-0677">Repeat</keyword>
<sequence length="1072" mass="115384">MEEKLISRLESAVARLEALSVSAFRDRGVADFGGADVTVDPSIVAFDDLLGQFFGRVSAAAEKIGGQVLEVTKIVQEAFRVQKELLVKAKQTQKPDLAELAEFLKPLNEVIMKANAMTEGRRSDFFNHLKSAADSLTALAWIAYTGKDCGMSMPIAHVEESWQMAEFYNNKILVEYKSKDPNHVEWAKAMKELYLPGLRDYVKSHYPLGPTWGVSGKAPASAPSKAPAPPPPPPASLFSAESSQPSSSKPKEGMAAVFQEINTSKSVTAGLRKVTADMKTKNRADRTGVVGTSEKEGRTSSPSFSKAGPPKLELQMGRKWVVENQIGRKNLVIDDCDAKQSVYVFGCKDSVLQIQGKVNNITVDKCTKMGVVFTDVVAACEIVNCSGVEVQCQGSSPTVSVDNTSGCLLYLSKDSLGASITTAKSSEINVLIPGAESNGDWGRSRLLALIMVWLLTTYPPAATAKLLQSTAIQKVRLYGADPAVLKALANTGIGIVIGAGNGDIPALASDPNSATQWVNSNVLPYYPASNIISSPLVVLSGDQNLISQLLSAMQNMENALNAASLVARSRSPPSIPWPSCLSLTHPLPDCSTVLSRYHERVTPIPERQRVTSCYQPLPLFRLPERPQTRDLGFLPVSTQLGRVDSGNGIKYMNMFDAQVDAVRSALNALGFKDIEILVAETGWPYRGDSNEVGPSIENARAYNGNLIAHLRSLIGTPLMPGKSVDTYLFAIYDEDLKPGPASERAFGLFKPDLSMTYDVGLSKSSSLTPSTPQTPASPSVKPTGAGWCMPKAGVSDAQLQGSLDYACGQGIDCSPIQPGGACFEPNTLVSHAAFAMNLYYQTSGKNPWDCDFSQTATLTSNNPTELKARHVAATETVNSLRERLKLKRLLLLDTDVAGYARAQGKSQVSFGATDLVCCRTLQGHTGKVYSLDWTPEKNRIVSASQDGRLIVWNALTSQKTHAIKLPCAWVMTCAFSPTGQSVACGGLDSVCSIFNLNSPTDKDGNLPVSKMLSGHKGYVSSCQYVPDEDTHLITSSGDQTCILWDITTGLRTSVFGGEFQSGHTADVLRYIR</sequence>
<dbReference type="GO" id="GO:0019933">
    <property type="term" value="P:cAMP-mediated signaling"/>
    <property type="evidence" value="ECO:0007669"/>
    <property type="project" value="TreeGrafter"/>
</dbReference>
<dbReference type="GO" id="GO:0007015">
    <property type="term" value="P:actin filament organization"/>
    <property type="evidence" value="ECO:0007669"/>
    <property type="project" value="TreeGrafter"/>
</dbReference>
<dbReference type="GO" id="GO:0008179">
    <property type="term" value="F:adenylate cyclase binding"/>
    <property type="evidence" value="ECO:0007669"/>
    <property type="project" value="TreeGrafter"/>
</dbReference>
<feature type="domain" description="C-CAP/cofactor C-like" evidence="16">
    <location>
        <begin position="309"/>
        <end position="449"/>
    </location>
</feature>
<dbReference type="AlphaFoldDB" id="A0A6A6M0S2"/>
<gene>
    <name evidence="17" type="ORF">GH714_008850</name>
</gene>
<dbReference type="SUPFAM" id="SSF101278">
    <property type="entry name" value="N-terminal domain of adenylylcyclase associated protein, CAP"/>
    <property type="match status" value="1"/>
</dbReference>
<dbReference type="Gene3D" id="1.20.58.1040">
    <property type="match status" value="1"/>
</dbReference>
<name>A0A6A6M0S2_HEVBR</name>
<dbReference type="GO" id="GO:0042973">
    <property type="term" value="F:glucan endo-1,3-beta-D-glucosidase activity"/>
    <property type="evidence" value="ECO:0007669"/>
    <property type="project" value="UniProtKB-EC"/>
</dbReference>
<dbReference type="Gene3D" id="3.20.20.80">
    <property type="entry name" value="Glycosidases"/>
    <property type="match status" value="1"/>
</dbReference>
<dbReference type="InterPro" id="IPR019775">
    <property type="entry name" value="WD40_repeat_CS"/>
</dbReference>
<dbReference type="PROSITE" id="PS01088">
    <property type="entry name" value="CAP_1"/>
    <property type="match status" value="1"/>
</dbReference>
<dbReference type="GO" id="GO:0005975">
    <property type="term" value="P:carbohydrate metabolic process"/>
    <property type="evidence" value="ECO:0007669"/>
    <property type="project" value="InterPro"/>
</dbReference>
<dbReference type="InterPro" id="IPR006599">
    <property type="entry name" value="CARP_motif"/>
</dbReference>
<dbReference type="InterPro" id="IPR001632">
    <property type="entry name" value="WD40_G-protein_beta-like"/>
</dbReference>
<dbReference type="GO" id="GO:0005737">
    <property type="term" value="C:cytoplasm"/>
    <property type="evidence" value="ECO:0007669"/>
    <property type="project" value="TreeGrafter"/>
</dbReference>
<evidence type="ECO:0000256" key="11">
    <source>
        <dbReference type="ARBA" id="ARBA00023295"/>
    </source>
</evidence>
<evidence type="ECO:0000256" key="10">
    <source>
        <dbReference type="ARBA" id="ARBA00023224"/>
    </source>
</evidence>
<dbReference type="FunFam" id="1.20.58.1040:FF:000003">
    <property type="entry name" value="glucan endo-1,3-beta-glucosidase 7"/>
    <property type="match status" value="1"/>
</dbReference>
<dbReference type="PROSITE" id="PS00678">
    <property type="entry name" value="WD_REPEATS_1"/>
    <property type="match status" value="1"/>
</dbReference>
<comment type="similarity">
    <text evidence="3 14">Belongs to the glycosyl hydrolase 17 family.</text>
</comment>
<feature type="compositionally biased region" description="Pro residues" evidence="15">
    <location>
        <begin position="226"/>
        <end position="235"/>
    </location>
</feature>
<feature type="region of interest" description="Disordered" evidence="15">
    <location>
        <begin position="279"/>
        <end position="310"/>
    </location>
</feature>
<dbReference type="InterPro" id="IPR016098">
    <property type="entry name" value="CAP/MinC_C"/>
</dbReference>
<feature type="repeat" description="WD" evidence="12">
    <location>
        <begin position="921"/>
        <end position="962"/>
    </location>
</feature>
<comment type="similarity">
    <text evidence="4">Belongs to the WD repeat G protein beta family.</text>
</comment>
<reference evidence="17 18" key="1">
    <citation type="journal article" date="2020" name="Mol. Plant">
        <title>The Chromosome-Based Rubber Tree Genome Provides New Insights into Spurge Genome Evolution and Rubber Biosynthesis.</title>
        <authorList>
            <person name="Liu J."/>
            <person name="Shi C."/>
            <person name="Shi C.C."/>
            <person name="Li W."/>
            <person name="Zhang Q.J."/>
            <person name="Zhang Y."/>
            <person name="Li K."/>
            <person name="Lu H.F."/>
            <person name="Shi C."/>
            <person name="Zhu S.T."/>
            <person name="Xiao Z.Y."/>
            <person name="Nan H."/>
            <person name="Yue Y."/>
            <person name="Zhu X.G."/>
            <person name="Wu Y."/>
            <person name="Hong X.N."/>
            <person name="Fan G.Y."/>
            <person name="Tong Y."/>
            <person name="Zhang D."/>
            <person name="Mao C.L."/>
            <person name="Liu Y.L."/>
            <person name="Hao S.J."/>
            <person name="Liu W.Q."/>
            <person name="Lv M.Q."/>
            <person name="Zhang H.B."/>
            <person name="Liu Y."/>
            <person name="Hu-Tang G.R."/>
            <person name="Wang J.P."/>
            <person name="Wang J.H."/>
            <person name="Sun Y.H."/>
            <person name="Ni S.B."/>
            <person name="Chen W.B."/>
            <person name="Zhang X.C."/>
            <person name="Jiao Y.N."/>
            <person name="Eichler E.E."/>
            <person name="Li G.H."/>
            <person name="Liu X."/>
            <person name="Gao L.Z."/>
        </authorList>
    </citation>
    <scope>NUCLEOTIDE SEQUENCE [LARGE SCALE GENOMIC DNA]</scope>
    <source>
        <strain evidence="18">cv. GT1</strain>
        <tissue evidence="17">Leaf</tissue>
    </source>
</reference>
<dbReference type="InterPro" id="IPR036322">
    <property type="entry name" value="WD40_repeat_dom_sf"/>
</dbReference>
<dbReference type="GO" id="GO:0003779">
    <property type="term" value="F:actin binding"/>
    <property type="evidence" value="ECO:0007669"/>
    <property type="project" value="InterPro"/>
</dbReference>